<name>A0A1Q9C3J3_SYMMI</name>
<reference evidence="2 3" key="1">
    <citation type="submission" date="2016-02" db="EMBL/GenBank/DDBJ databases">
        <title>Genome analysis of coral dinoflagellate symbionts highlights evolutionary adaptations to a symbiotic lifestyle.</title>
        <authorList>
            <person name="Aranda M."/>
            <person name="Li Y."/>
            <person name="Liew Y.J."/>
            <person name="Baumgarten S."/>
            <person name="Simakov O."/>
            <person name="Wilson M."/>
            <person name="Piel J."/>
            <person name="Ashoor H."/>
            <person name="Bougouffa S."/>
            <person name="Bajic V.B."/>
            <person name="Ryu T."/>
            <person name="Ravasi T."/>
            <person name="Bayer T."/>
            <person name="Micklem G."/>
            <person name="Kim H."/>
            <person name="Bhak J."/>
            <person name="Lajeunesse T.C."/>
            <person name="Voolstra C.R."/>
        </authorList>
    </citation>
    <scope>NUCLEOTIDE SEQUENCE [LARGE SCALE GENOMIC DNA]</scope>
    <source>
        <strain evidence="2 3">CCMP2467</strain>
    </source>
</reference>
<accession>A0A1Q9C3J3</accession>
<dbReference type="OrthoDB" id="10279551at2759"/>
<sequence>MRRCRSICDTPAPSSSCLDFTEPMDPMDPLIAAIDNMIECGGCPERKRLVQQLDQLLEEQKITLNIHVLSGDDFPIRVRPWQSIKMVKMTIIQHPRMQTLVAGLAQIQLVPLGRHPELMADDREVDDYQLRDGDAVQLATNRHPVLCFDFGGRSSSFHRGPRGWSAGELSSVLQAAWISILIKQLLGMQPFNNSRFIAFVSSPPSRPSSATLMDVAGMDGIKLRKCAEREDHLKKTLEGNMWLLSHDGDGKDSDRKPYRKKFFRPLPLSQLLEDLQEPEPRPEPDCKLPTLCWHVVIQDRYPRDSLTYCAAYFHIDNVVIRGTLRDVEEAVKTYFDVAKLKQRIDDPRLIDAAMTNEAFLGRLEAYRDYTAHKAKAAKTLAELCTFDGATFLTFCCERQLYNCAKHALDQYSTHPEPALKYQCLADPFWKDRGGRDAFDHAVYRGDEHMLGILLQWALKHRQINDAKAYERMVKCAARRDRHVILVKDIETGLENAITLSDRVGEVAQALKESDIANKCLEIRNASFDGTESEVECLIEAISQCKKCKLTDCKSSSETCLRIMHAVKNKLNSRDQMACKSFGPFPCWTDEKMDRDTHRKQKNFALIVKSLLDASSRRQFDFELPKNAISYLPEEYKYLKALAENWSVPRRLYELLLKNLGKRQLIEQKLKDNFHGHNPLLCGLAQLDHKLLRIPDANSPEDLGLAVLCPSWDAYVKSIVQLWLHQYVQMVNTTSEEKETSKNKEIIQKILDMLDDAVKCFAELHLPKIKSVVRGALDKENPRWRDMLKEASKRLIDLTAHPRDQRLTAQAPLHQQPSHPPRRAGHDGTSAEGSHQVSSVELHRPARDATPHKDDGPFCCTHVQDAHDVAAEETEETAASRTAMTTCDEVEATDAGEAGQGCFLAAALYAAYARMVLERESKAKGDTCYRYHTEIGEPMREVQLHKLVKAPDAFAPSTWQEERNSVGDFMHRLRTWLGAIGADVLQLIDKAEKDPEEFIDEYEKASKEKTSYSFKLGTVRKAAMKKEAKAGKEIHFINGTATRIIEVILDSGRSNGAMEHRLIDCEFKDKNQKRNLRRYATIVLVAVDNWSRTVGSIPTCQKGRGLIDYMAEAVTSLASQLQCISINLTGENENTMQTLKAAIQRKRTSQGMGTHLVDSVTGQRETDGIAERMVQTVCRQALCHVQMLQEKAGIGISHQAEVWCVLPVRSSLQKWQHWLLEAPVDDLEKRVELTSDETQVMMKLRQNRRQIDGGIVLLPAIKEFPDHVVKCPGFFSAQSSAAFRCFFADLVRYILEKCSKPLHVHEVLMENRHAEVVKKVVRGLRFKRNERIEREKGKKRQKTKKAYIKDDDVRTINVRTYWPVDDRRTDMEVSHQLSLHGCMSRHALVVSLLCLSLPGLKQRLQNPRIFE</sequence>
<keyword evidence="3" id="KW-1185">Reference proteome</keyword>
<gene>
    <name evidence="2" type="ORF">AK812_SmicGene42439</name>
</gene>
<evidence type="ECO:0000256" key="1">
    <source>
        <dbReference type="SAM" id="MobiDB-lite"/>
    </source>
</evidence>
<dbReference type="Proteomes" id="UP000186817">
    <property type="component" value="Unassembled WGS sequence"/>
</dbReference>
<feature type="region of interest" description="Disordered" evidence="1">
    <location>
        <begin position="807"/>
        <end position="855"/>
    </location>
</feature>
<comment type="caution">
    <text evidence="2">The sequence shown here is derived from an EMBL/GenBank/DDBJ whole genome shotgun (WGS) entry which is preliminary data.</text>
</comment>
<proteinExistence type="predicted"/>
<evidence type="ECO:0000313" key="3">
    <source>
        <dbReference type="Proteomes" id="UP000186817"/>
    </source>
</evidence>
<dbReference type="EMBL" id="LSRX01001756">
    <property type="protein sequence ID" value="OLP77494.1"/>
    <property type="molecule type" value="Genomic_DNA"/>
</dbReference>
<evidence type="ECO:0000313" key="2">
    <source>
        <dbReference type="EMBL" id="OLP77494.1"/>
    </source>
</evidence>
<organism evidence="2 3">
    <name type="scientific">Symbiodinium microadriaticum</name>
    <name type="common">Dinoflagellate</name>
    <name type="synonym">Zooxanthella microadriatica</name>
    <dbReference type="NCBI Taxonomy" id="2951"/>
    <lineage>
        <taxon>Eukaryota</taxon>
        <taxon>Sar</taxon>
        <taxon>Alveolata</taxon>
        <taxon>Dinophyceae</taxon>
        <taxon>Suessiales</taxon>
        <taxon>Symbiodiniaceae</taxon>
        <taxon>Symbiodinium</taxon>
    </lineage>
</organism>
<feature type="compositionally biased region" description="Basic and acidic residues" evidence="1">
    <location>
        <begin position="840"/>
        <end position="855"/>
    </location>
</feature>
<protein>
    <submittedName>
        <fullName evidence="2">Uncharacterized protein</fullName>
    </submittedName>
</protein>